<dbReference type="SUPFAM" id="SSF53067">
    <property type="entry name" value="Actin-like ATPase domain"/>
    <property type="match status" value="2"/>
</dbReference>
<proteinExistence type="inferred from homology"/>
<evidence type="ECO:0000256" key="1">
    <source>
        <dbReference type="ARBA" id="ARBA00007381"/>
    </source>
</evidence>
<comment type="similarity">
    <text evidence="1">Belongs to the heat shock protein 70 family.</text>
</comment>
<dbReference type="Gene3D" id="3.30.420.40">
    <property type="match status" value="1"/>
</dbReference>
<gene>
    <name evidence="4" type="ORF">MAR_004214</name>
</gene>
<keyword evidence="3" id="KW-0067">ATP-binding</keyword>
<evidence type="ECO:0000313" key="4">
    <source>
        <dbReference type="EMBL" id="WAR14109.1"/>
    </source>
</evidence>
<evidence type="ECO:0000256" key="3">
    <source>
        <dbReference type="ARBA" id="ARBA00022840"/>
    </source>
</evidence>
<protein>
    <submittedName>
        <fullName evidence="4">HS12B-like protein</fullName>
    </submittedName>
</protein>
<dbReference type="PANTHER" id="PTHR14187:SF5">
    <property type="entry name" value="HEAT SHOCK 70 KDA PROTEIN 12A"/>
    <property type="match status" value="1"/>
</dbReference>
<dbReference type="EMBL" id="CP111020">
    <property type="protein sequence ID" value="WAR14109.1"/>
    <property type="molecule type" value="Genomic_DNA"/>
</dbReference>
<reference evidence="4" key="1">
    <citation type="submission" date="2022-11" db="EMBL/GenBank/DDBJ databases">
        <title>Centuries of genome instability and evolution in soft-shell clam transmissible cancer (bioRxiv).</title>
        <authorList>
            <person name="Hart S.F.M."/>
            <person name="Yonemitsu M.A."/>
            <person name="Giersch R.M."/>
            <person name="Beal B.F."/>
            <person name="Arriagada G."/>
            <person name="Davis B.W."/>
            <person name="Ostrander E.A."/>
            <person name="Goff S.P."/>
            <person name="Metzger M.J."/>
        </authorList>
    </citation>
    <scope>NUCLEOTIDE SEQUENCE</scope>
    <source>
        <strain evidence="4">MELC-2E11</strain>
        <tissue evidence="4">Siphon/mantle</tissue>
    </source>
</reference>
<evidence type="ECO:0000256" key="2">
    <source>
        <dbReference type="ARBA" id="ARBA00022741"/>
    </source>
</evidence>
<accession>A0ABY7EYR4</accession>
<dbReference type="Proteomes" id="UP001164746">
    <property type="component" value="Chromosome 9"/>
</dbReference>
<dbReference type="PANTHER" id="PTHR14187">
    <property type="entry name" value="ALPHA KINASE/ELONGATION FACTOR 2 KINASE"/>
    <property type="match status" value="1"/>
</dbReference>
<dbReference type="InterPro" id="IPR013126">
    <property type="entry name" value="Hsp_70_fam"/>
</dbReference>
<keyword evidence="5" id="KW-1185">Reference proteome</keyword>
<keyword evidence="2" id="KW-0547">Nucleotide-binding</keyword>
<dbReference type="Pfam" id="PF00012">
    <property type="entry name" value="HSP70"/>
    <property type="match status" value="1"/>
</dbReference>
<sequence length="322" mass="36331">MSDTNIKEIVVAAIDFGTTFSGYAYSWREEYLQDPLKAENKYAELIEEDEHKKLALFSKKEDAQGKTMPANTVFAAAMRHLKNHFMEQAQERVKLEEHEVRWVITVPAIWNDAAKQVMIEAAKLAGIRKYKLTLAYEPKAAAIYCKQIRLAKLREQGKDATIQPFPPGFKFLVLDHGGGTVDITAHEVQRDGTLQALIEPSGGEWGGTLVDDGFLRIFEGLFGTDFMTDLKTNIKIADSKRELDAEIEIKKKTIVGKRHKNFKAEGVITFRLPHAMKKAKKSAQLKSALASEHFMGKLSLKRIKFGFTIPSCCLPLKIQFQK</sequence>
<organism evidence="4 5">
    <name type="scientific">Mya arenaria</name>
    <name type="common">Soft-shell clam</name>
    <dbReference type="NCBI Taxonomy" id="6604"/>
    <lineage>
        <taxon>Eukaryota</taxon>
        <taxon>Metazoa</taxon>
        <taxon>Spiralia</taxon>
        <taxon>Lophotrochozoa</taxon>
        <taxon>Mollusca</taxon>
        <taxon>Bivalvia</taxon>
        <taxon>Autobranchia</taxon>
        <taxon>Heteroconchia</taxon>
        <taxon>Euheterodonta</taxon>
        <taxon>Imparidentia</taxon>
        <taxon>Neoheterodontei</taxon>
        <taxon>Myida</taxon>
        <taxon>Myoidea</taxon>
        <taxon>Myidae</taxon>
        <taxon>Mya</taxon>
    </lineage>
</organism>
<evidence type="ECO:0000313" key="5">
    <source>
        <dbReference type="Proteomes" id="UP001164746"/>
    </source>
</evidence>
<dbReference type="InterPro" id="IPR043129">
    <property type="entry name" value="ATPase_NBD"/>
</dbReference>
<name>A0ABY7EYR4_MYAAR</name>